<keyword evidence="4" id="KW-1185">Reference proteome</keyword>
<evidence type="ECO:0000313" key="3">
    <source>
        <dbReference type="EMBL" id="MDQ0439981.1"/>
    </source>
</evidence>
<dbReference type="SUPFAM" id="SSF48452">
    <property type="entry name" value="TPR-like"/>
    <property type="match status" value="1"/>
</dbReference>
<evidence type="ECO:0000256" key="2">
    <source>
        <dbReference type="SAM" id="Phobius"/>
    </source>
</evidence>
<evidence type="ECO:0000256" key="1">
    <source>
        <dbReference type="PROSITE-ProRule" id="PRU00339"/>
    </source>
</evidence>
<keyword evidence="2" id="KW-0472">Membrane</keyword>
<reference evidence="3 4" key="1">
    <citation type="submission" date="2023-07" db="EMBL/GenBank/DDBJ databases">
        <title>Genomic Encyclopedia of Type Strains, Phase IV (KMG-IV): sequencing the most valuable type-strain genomes for metagenomic binning, comparative biology and taxonomic classification.</title>
        <authorList>
            <person name="Goeker M."/>
        </authorList>
    </citation>
    <scope>NUCLEOTIDE SEQUENCE [LARGE SCALE GENOMIC DNA]</scope>
    <source>
        <strain evidence="3 4">B6-8</strain>
    </source>
</reference>
<feature type="repeat" description="TPR" evidence="1">
    <location>
        <begin position="399"/>
        <end position="432"/>
    </location>
</feature>
<protein>
    <recommendedName>
        <fullName evidence="5">Adenylate cyclase</fullName>
    </recommendedName>
</protein>
<keyword evidence="2" id="KW-1133">Transmembrane helix</keyword>
<dbReference type="EMBL" id="JAUSVO010000007">
    <property type="protein sequence ID" value="MDQ0439981.1"/>
    <property type="molecule type" value="Genomic_DNA"/>
</dbReference>
<keyword evidence="2" id="KW-0812">Transmembrane</keyword>
<evidence type="ECO:0008006" key="5">
    <source>
        <dbReference type="Google" id="ProtNLM"/>
    </source>
</evidence>
<dbReference type="InterPro" id="IPR019734">
    <property type="entry name" value="TPR_rpt"/>
</dbReference>
<dbReference type="Gene3D" id="1.25.40.10">
    <property type="entry name" value="Tetratricopeptide repeat domain"/>
    <property type="match status" value="1"/>
</dbReference>
<dbReference type="Pfam" id="PF14559">
    <property type="entry name" value="TPR_19"/>
    <property type="match status" value="1"/>
</dbReference>
<organism evidence="3 4">
    <name type="scientific">Kaistia dalseonensis</name>
    <dbReference type="NCBI Taxonomy" id="410840"/>
    <lineage>
        <taxon>Bacteria</taxon>
        <taxon>Pseudomonadati</taxon>
        <taxon>Pseudomonadota</taxon>
        <taxon>Alphaproteobacteria</taxon>
        <taxon>Hyphomicrobiales</taxon>
        <taxon>Kaistiaceae</taxon>
        <taxon>Kaistia</taxon>
    </lineage>
</organism>
<proteinExistence type="predicted"/>
<feature type="transmembrane region" description="Helical" evidence="2">
    <location>
        <begin position="144"/>
        <end position="165"/>
    </location>
</feature>
<comment type="caution">
    <text evidence="3">The sequence shown here is derived from an EMBL/GenBank/DDBJ whole genome shotgun (WGS) entry which is preliminary data.</text>
</comment>
<dbReference type="Proteomes" id="UP001241603">
    <property type="component" value="Unassembled WGS sequence"/>
</dbReference>
<accession>A0ABU0HCF3</accession>
<gene>
    <name evidence="3" type="ORF">QO014_004394</name>
</gene>
<dbReference type="RefSeq" id="WP_266350870.1">
    <property type="nucleotide sequence ID" value="NZ_JAPKNG010000007.1"/>
</dbReference>
<sequence>MSLPVYAADPPMDNAISPDEIRAAVATIKRCPVFSASRQLNAFLTYVVDKVLAGEADRIKAYSIATEALGRPESFDPAMDPIVRVEAGRLRRALAAYYEGEGATAPLRIDIPRGTYVPRFERSAAPMPAVEIAQEPGERGLGRLWLMLLLAIMVLALAALAYWWFSPAPRMSSGLENLMTPIAANRPTAPRIYVDTFTIANDLAIEGLSGDRFRARVATAMARFDEVTVVTRPEGDADYVVRGSVEEGSNGIVASALLVHRASGRVVWSGRFTAPRDPAHPAGPIDRLMRDIVVEIVQPYGVVMADRLARTDSADDGFACVIKAFDYWRNFDAAHHAAARSCLEALTRRYPNYALPFAQLAFFYVDEERFGFNPRTGTPALERALQAATTAVQLAPTSARAHEALQNAYFAAGRFDRALEAGAKAVSLNPLDTDIIADYGRVLIVEGHYERGMAQINQSAEANAAYPGWYDLYRGLAAFQAGDTAGMRTYLARTNLSANPLTPVLRLIAADRSGDAAKAAAIRAEMRVQFPALVADPTAELSRLVPNPDLVRRLVTAADAAGL</sequence>
<keyword evidence="1" id="KW-0802">TPR repeat</keyword>
<dbReference type="PROSITE" id="PS50005">
    <property type="entry name" value="TPR"/>
    <property type="match status" value="1"/>
</dbReference>
<dbReference type="InterPro" id="IPR011990">
    <property type="entry name" value="TPR-like_helical_dom_sf"/>
</dbReference>
<name>A0ABU0HCF3_9HYPH</name>
<evidence type="ECO:0000313" key="4">
    <source>
        <dbReference type="Proteomes" id="UP001241603"/>
    </source>
</evidence>